<dbReference type="AlphaFoldDB" id="A0A8D2DKI7"/>
<reference evidence="2" key="1">
    <citation type="submission" date="2025-08" db="UniProtKB">
        <authorList>
            <consortium name="Ensembl"/>
        </authorList>
    </citation>
    <scope>IDENTIFICATION</scope>
</reference>
<name>A0A8D2DKI7_SCIVU</name>
<organism evidence="2 3">
    <name type="scientific">Sciurus vulgaris</name>
    <name type="common">Eurasian red squirrel</name>
    <dbReference type="NCBI Taxonomy" id="55149"/>
    <lineage>
        <taxon>Eukaryota</taxon>
        <taxon>Metazoa</taxon>
        <taxon>Chordata</taxon>
        <taxon>Craniata</taxon>
        <taxon>Vertebrata</taxon>
        <taxon>Euteleostomi</taxon>
        <taxon>Mammalia</taxon>
        <taxon>Eutheria</taxon>
        <taxon>Euarchontoglires</taxon>
        <taxon>Glires</taxon>
        <taxon>Rodentia</taxon>
        <taxon>Sciuromorpha</taxon>
        <taxon>Sciuridae</taxon>
        <taxon>Sciurinae</taxon>
        <taxon>Sciurini</taxon>
        <taxon>Sciurus</taxon>
    </lineage>
</organism>
<dbReference type="InterPro" id="IPR032743">
    <property type="entry name" value="FAM47"/>
</dbReference>
<reference evidence="2" key="2">
    <citation type="submission" date="2025-09" db="UniProtKB">
        <authorList>
            <consortium name="Ensembl"/>
        </authorList>
    </citation>
    <scope>IDENTIFICATION</scope>
</reference>
<evidence type="ECO:0000256" key="1">
    <source>
        <dbReference type="ARBA" id="ARBA00005277"/>
    </source>
</evidence>
<protein>
    <recommendedName>
        <fullName evidence="4">Protein FAM47E</fullName>
    </recommendedName>
</protein>
<evidence type="ECO:0000313" key="3">
    <source>
        <dbReference type="Proteomes" id="UP000694564"/>
    </source>
</evidence>
<dbReference type="PANTHER" id="PTHR46449:SF1">
    <property type="entry name" value="FAMILY WITH SEQUENCE SIMILARITY 47, MEMBER A-RELATED"/>
    <property type="match status" value="1"/>
</dbReference>
<dbReference type="GeneTree" id="ENSGT00940000163515"/>
<proteinExistence type="inferred from homology"/>
<dbReference type="GO" id="GO:0045815">
    <property type="term" value="P:transcription initiation-coupled chromatin remodeling"/>
    <property type="evidence" value="ECO:0007669"/>
    <property type="project" value="TreeGrafter"/>
</dbReference>
<dbReference type="GO" id="GO:0000785">
    <property type="term" value="C:chromatin"/>
    <property type="evidence" value="ECO:0007669"/>
    <property type="project" value="TreeGrafter"/>
</dbReference>
<dbReference type="OrthoDB" id="6755972at2759"/>
<dbReference type="Ensembl" id="ENSSVLT00005028484.1">
    <property type="protein sequence ID" value="ENSSVLP00005025620.1"/>
    <property type="gene ID" value="ENSSVLG00005020313.1"/>
</dbReference>
<dbReference type="Pfam" id="PF14642">
    <property type="entry name" value="FAM47"/>
    <property type="match status" value="1"/>
</dbReference>
<evidence type="ECO:0008006" key="4">
    <source>
        <dbReference type="Google" id="ProtNLM"/>
    </source>
</evidence>
<comment type="similarity">
    <text evidence="1">Belongs to the FAM47 family.</text>
</comment>
<dbReference type="Proteomes" id="UP000694564">
    <property type="component" value="Chromosome X"/>
</dbReference>
<evidence type="ECO:0000313" key="2">
    <source>
        <dbReference type="Ensembl" id="ENSSVLP00005025620.1"/>
    </source>
</evidence>
<dbReference type="PANTHER" id="PTHR46449">
    <property type="entry name" value="ZGC:158260"/>
    <property type="match status" value="1"/>
</dbReference>
<sequence length="426" mass="49773">MAEHKWRFRPWVLEPLPLGMTCRPWYNDHLPSRCFSKHKKKLLKFPTSLDSRRWVFVKEGLDDFRKGCPSCEDLITRGPKEAFLPTISHRVPQPAPTKSRKKLSKDIGLFSTLSGAQLARKAFVEDVEASLTQHPLAQYPTLQEDLPADILSKVLEVLDPDRKLQDTWAYCEDQGKRTKELPKVVKCLSKRSFLEPPKIPGSNRKNLIHKEDILSKKDLPDSQSHRHIPKGISDFCKWVATFGDLGIDEEFMMQQVDVDYECRPTYNDYHIKKINLLPSDLKYCTRLNKLKEIRFSIEELDFERKLHKFKNSYKPNWVKMRYGAWYLKPKLWRKLVNDEPLIDPKILHESQGSRTPQTEIIDDLYGTIAFKDFIVSKGYCMPDILEKLFIRKGWNYDSVKTPIPKAIKAHASIKDEDEDEDEDEDV</sequence>
<keyword evidence="3" id="KW-1185">Reference proteome</keyword>
<accession>A0A8D2DKI7</accession>